<evidence type="ECO:0000256" key="1">
    <source>
        <dbReference type="SAM" id="Phobius"/>
    </source>
</evidence>
<evidence type="ECO:0000313" key="2">
    <source>
        <dbReference type="EMBL" id="MCI25075.1"/>
    </source>
</evidence>
<keyword evidence="1" id="KW-1133">Transmembrane helix</keyword>
<reference evidence="2 3" key="1">
    <citation type="journal article" date="2018" name="Front. Plant Sci.">
        <title>Red Clover (Trifolium pratense) and Zigzag Clover (T. medium) - A Picture of Genomic Similarities and Differences.</title>
        <authorList>
            <person name="Dluhosova J."/>
            <person name="Istvanek J."/>
            <person name="Nedelnik J."/>
            <person name="Repkova J."/>
        </authorList>
    </citation>
    <scope>NUCLEOTIDE SEQUENCE [LARGE SCALE GENOMIC DNA]</scope>
    <source>
        <strain evidence="3">cv. 10/8</strain>
        <tissue evidence="2">Leaf</tissue>
    </source>
</reference>
<organism evidence="2 3">
    <name type="scientific">Trifolium medium</name>
    <dbReference type="NCBI Taxonomy" id="97028"/>
    <lineage>
        <taxon>Eukaryota</taxon>
        <taxon>Viridiplantae</taxon>
        <taxon>Streptophyta</taxon>
        <taxon>Embryophyta</taxon>
        <taxon>Tracheophyta</taxon>
        <taxon>Spermatophyta</taxon>
        <taxon>Magnoliopsida</taxon>
        <taxon>eudicotyledons</taxon>
        <taxon>Gunneridae</taxon>
        <taxon>Pentapetalae</taxon>
        <taxon>rosids</taxon>
        <taxon>fabids</taxon>
        <taxon>Fabales</taxon>
        <taxon>Fabaceae</taxon>
        <taxon>Papilionoideae</taxon>
        <taxon>50 kb inversion clade</taxon>
        <taxon>NPAAA clade</taxon>
        <taxon>Hologalegina</taxon>
        <taxon>IRL clade</taxon>
        <taxon>Trifolieae</taxon>
        <taxon>Trifolium</taxon>
    </lineage>
</organism>
<feature type="transmembrane region" description="Helical" evidence="1">
    <location>
        <begin position="84"/>
        <end position="103"/>
    </location>
</feature>
<keyword evidence="1" id="KW-0472">Membrane</keyword>
<dbReference type="Proteomes" id="UP000265520">
    <property type="component" value="Unassembled WGS sequence"/>
</dbReference>
<comment type="caution">
    <text evidence="2">The sequence shown here is derived from an EMBL/GenBank/DDBJ whole genome shotgun (WGS) entry which is preliminary data.</text>
</comment>
<accession>A0A392QP88</accession>
<protein>
    <submittedName>
        <fullName evidence="2">Uncharacterized protein</fullName>
    </submittedName>
</protein>
<sequence length="129" mass="14248">MFESEVPLLALLNVASFINLGGTSTTNFLAGETKPSSFDSVSTELVKLEFLLNSLAFSSKENLPGTMTEPLLVFSFFIEEEGEIETSFVAVVVFVFVFLILFYDSVFGDVISKCAGVIIFRRRRPELTA</sequence>
<proteinExistence type="predicted"/>
<keyword evidence="1" id="KW-0812">Transmembrane</keyword>
<dbReference type="EMBL" id="LXQA010145177">
    <property type="protein sequence ID" value="MCI25075.1"/>
    <property type="molecule type" value="Genomic_DNA"/>
</dbReference>
<keyword evidence="3" id="KW-1185">Reference proteome</keyword>
<dbReference type="AlphaFoldDB" id="A0A392QP88"/>
<name>A0A392QP88_9FABA</name>
<evidence type="ECO:0000313" key="3">
    <source>
        <dbReference type="Proteomes" id="UP000265520"/>
    </source>
</evidence>